<protein>
    <submittedName>
        <fullName evidence="6">Tyrosine-type recombinase/integrase</fullName>
    </submittedName>
</protein>
<evidence type="ECO:0000313" key="7">
    <source>
        <dbReference type="Proteomes" id="UP000449906"/>
    </source>
</evidence>
<dbReference type="GO" id="GO:0015074">
    <property type="term" value="P:DNA integration"/>
    <property type="evidence" value="ECO:0007669"/>
    <property type="project" value="InterPro"/>
</dbReference>
<dbReference type="PROSITE" id="PS51898">
    <property type="entry name" value="TYR_RECOMBINASE"/>
    <property type="match status" value="1"/>
</dbReference>
<organism evidence="6 7">
    <name type="scientific">Nocardioides simplex</name>
    <name type="common">Arthrobacter simplex</name>
    <dbReference type="NCBI Taxonomy" id="2045"/>
    <lineage>
        <taxon>Bacteria</taxon>
        <taxon>Bacillati</taxon>
        <taxon>Actinomycetota</taxon>
        <taxon>Actinomycetes</taxon>
        <taxon>Propionibacteriales</taxon>
        <taxon>Nocardioidaceae</taxon>
        <taxon>Pimelobacter</taxon>
    </lineage>
</organism>
<dbReference type="PANTHER" id="PTHR30349">
    <property type="entry name" value="PHAGE INTEGRASE-RELATED"/>
    <property type="match status" value="1"/>
</dbReference>
<dbReference type="Gene3D" id="1.10.150.130">
    <property type="match status" value="1"/>
</dbReference>
<evidence type="ECO:0000259" key="5">
    <source>
        <dbReference type="PROSITE" id="PS51898"/>
    </source>
</evidence>
<dbReference type="PANTHER" id="PTHR30349:SF64">
    <property type="entry name" value="PROPHAGE INTEGRASE INTD-RELATED"/>
    <property type="match status" value="1"/>
</dbReference>
<keyword evidence="3" id="KW-0233">DNA recombination</keyword>
<proteinExistence type="inferred from homology"/>
<dbReference type="GO" id="GO:0006310">
    <property type="term" value="P:DNA recombination"/>
    <property type="evidence" value="ECO:0007669"/>
    <property type="project" value="UniProtKB-KW"/>
</dbReference>
<dbReference type="InterPro" id="IPR002104">
    <property type="entry name" value="Integrase_catalytic"/>
</dbReference>
<accession>A0A7J5DWJ1</accession>
<evidence type="ECO:0000256" key="4">
    <source>
        <dbReference type="SAM" id="MobiDB-lite"/>
    </source>
</evidence>
<gene>
    <name evidence="6" type="ORF">F9L07_19470</name>
</gene>
<comment type="similarity">
    <text evidence="1">Belongs to the 'phage' integrase family.</text>
</comment>
<dbReference type="InterPro" id="IPR013762">
    <property type="entry name" value="Integrase-like_cat_sf"/>
</dbReference>
<dbReference type="SUPFAM" id="SSF56349">
    <property type="entry name" value="DNA breaking-rejoining enzymes"/>
    <property type="match status" value="1"/>
</dbReference>
<dbReference type="GO" id="GO:0003677">
    <property type="term" value="F:DNA binding"/>
    <property type="evidence" value="ECO:0007669"/>
    <property type="project" value="UniProtKB-KW"/>
</dbReference>
<evidence type="ECO:0000256" key="1">
    <source>
        <dbReference type="ARBA" id="ARBA00008857"/>
    </source>
</evidence>
<dbReference type="EMBL" id="WBVM01000002">
    <property type="protein sequence ID" value="KAB2809687.1"/>
    <property type="molecule type" value="Genomic_DNA"/>
</dbReference>
<evidence type="ECO:0000313" key="6">
    <source>
        <dbReference type="EMBL" id="KAB2809687.1"/>
    </source>
</evidence>
<dbReference type="AlphaFoldDB" id="A0A7J5DWJ1"/>
<dbReference type="Pfam" id="PF00589">
    <property type="entry name" value="Phage_integrase"/>
    <property type="match status" value="1"/>
</dbReference>
<evidence type="ECO:0000256" key="2">
    <source>
        <dbReference type="ARBA" id="ARBA00023125"/>
    </source>
</evidence>
<dbReference type="InterPro" id="IPR050090">
    <property type="entry name" value="Tyrosine_recombinase_XerCD"/>
</dbReference>
<dbReference type="InterPro" id="IPR011010">
    <property type="entry name" value="DNA_brk_join_enz"/>
</dbReference>
<dbReference type="Gene3D" id="1.10.443.10">
    <property type="entry name" value="Intergrase catalytic core"/>
    <property type="match status" value="1"/>
</dbReference>
<comment type="caution">
    <text evidence="6">The sequence shown here is derived from an EMBL/GenBank/DDBJ whole genome shotgun (WGS) entry which is preliminary data.</text>
</comment>
<feature type="compositionally biased region" description="Basic and acidic residues" evidence="4">
    <location>
        <begin position="365"/>
        <end position="375"/>
    </location>
</feature>
<sequence>MLEHHVEGLTGVDERTRADYLAVAKRTWLPKLGPLRVDEVSRNDVARWVNGASGAPKSVRNAHSILSATLNTAVLEEHIAANPARGTRLPRAGEEDVEDINFLTHPEFDTLYSEIPEEASALVVWMFGMGTRWSETTAQQVKDIDLSAGQEVEGTWMSTPLTKVVRAWKQSPRRIGPPKSKAGRRTVLMPTEVVSFVEPLLARPPESWLFTTPNGLPVSHSNFYNRIWKPATMRASICENHREPNCRCLTSKPYTCAIHTEKDARGNQVLPGPCGCGGTLPFRPRIHDARHTHASWLIAQGVALEVIQERLGHEDYLTTRRLYAHLMPDAQLKASAAASLAFARTKLQVRQQVPTSLPPAAPRLDQLRGDAELDGQRGGVVAD</sequence>
<dbReference type="Proteomes" id="UP000449906">
    <property type="component" value="Unassembled WGS sequence"/>
</dbReference>
<feature type="region of interest" description="Disordered" evidence="4">
    <location>
        <begin position="351"/>
        <end position="383"/>
    </location>
</feature>
<feature type="domain" description="Tyr recombinase" evidence="5">
    <location>
        <begin position="88"/>
        <end position="338"/>
    </location>
</feature>
<keyword evidence="2" id="KW-0238">DNA-binding</keyword>
<reference evidence="6 7" key="1">
    <citation type="submission" date="2019-09" db="EMBL/GenBank/DDBJ databases">
        <title>Pimelobacter sp. isolated from Paulinella.</title>
        <authorList>
            <person name="Jeong S.E."/>
        </authorList>
    </citation>
    <scope>NUCLEOTIDE SEQUENCE [LARGE SCALE GENOMIC DNA]</scope>
    <source>
        <strain evidence="6 7">Pch-N</strain>
    </source>
</reference>
<name>A0A7J5DWJ1_NOCSI</name>
<evidence type="ECO:0000256" key="3">
    <source>
        <dbReference type="ARBA" id="ARBA00023172"/>
    </source>
</evidence>
<dbReference type="InterPro" id="IPR010998">
    <property type="entry name" value="Integrase_recombinase_N"/>
</dbReference>